<dbReference type="Proteomes" id="UP001497600">
    <property type="component" value="Chromosome B"/>
</dbReference>
<evidence type="ECO:0000256" key="2">
    <source>
        <dbReference type="ARBA" id="ARBA00003949"/>
    </source>
</evidence>
<evidence type="ECO:0000256" key="6">
    <source>
        <dbReference type="ARBA" id="ARBA00022801"/>
    </source>
</evidence>
<protein>
    <recommendedName>
        <fullName evidence="4 10">Cytidine deaminase</fullName>
        <ecNumber evidence="4 10">3.5.4.5</ecNumber>
    </recommendedName>
    <alternativeName>
        <fullName evidence="8 10">Cytidine aminohydrolase</fullName>
    </alternativeName>
</protein>
<gene>
    <name evidence="12" type="primary">CDD1</name>
    <name evidence="12" type="ORF">CAAN4_B03004</name>
</gene>
<dbReference type="Gene3D" id="3.40.140.10">
    <property type="entry name" value="Cytidine Deaminase, domain 2"/>
    <property type="match status" value="1"/>
</dbReference>
<dbReference type="NCBIfam" id="NF004064">
    <property type="entry name" value="PRK05578.1"/>
    <property type="match status" value="1"/>
</dbReference>
<comment type="similarity">
    <text evidence="3 10">Belongs to the cytidine and deoxycytidylate deaminase family.</text>
</comment>
<dbReference type="Pfam" id="PF00383">
    <property type="entry name" value="dCMP_cyt_deam_1"/>
    <property type="match status" value="1"/>
</dbReference>
<comment type="catalytic activity">
    <reaction evidence="10">
        <text>2'-deoxycytidine + H2O + H(+) = 2'-deoxyuridine + NH4(+)</text>
        <dbReference type="Rhea" id="RHEA:13433"/>
        <dbReference type="ChEBI" id="CHEBI:15377"/>
        <dbReference type="ChEBI" id="CHEBI:15378"/>
        <dbReference type="ChEBI" id="CHEBI:15698"/>
        <dbReference type="ChEBI" id="CHEBI:16450"/>
        <dbReference type="ChEBI" id="CHEBI:28938"/>
        <dbReference type="EC" id="3.5.4.5"/>
    </reaction>
</comment>
<dbReference type="PROSITE" id="PS00903">
    <property type="entry name" value="CYT_DCMP_DEAMINASES_1"/>
    <property type="match status" value="1"/>
</dbReference>
<comment type="catalytic activity">
    <reaction evidence="9 10">
        <text>cytidine + H2O + H(+) = uridine + NH4(+)</text>
        <dbReference type="Rhea" id="RHEA:16069"/>
        <dbReference type="ChEBI" id="CHEBI:15377"/>
        <dbReference type="ChEBI" id="CHEBI:15378"/>
        <dbReference type="ChEBI" id="CHEBI:16704"/>
        <dbReference type="ChEBI" id="CHEBI:17562"/>
        <dbReference type="ChEBI" id="CHEBI:28938"/>
        <dbReference type="EC" id="3.5.4.5"/>
    </reaction>
</comment>
<proteinExistence type="inferred from homology"/>
<keyword evidence="7 10" id="KW-0862">Zinc</keyword>
<evidence type="ECO:0000313" key="13">
    <source>
        <dbReference type="Proteomes" id="UP001497600"/>
    </source>
</evidence>
<accession>A0ABP0E713</accession>
<evidence type="ECO:0000256" key="9">
    <source>
        <dbReference type="ARBA" id="ARBA00049558"/>
    </source>
</evidence>
<evidence type="ECO:0000313" key="12">
    <source>
        <dbReference type="EMBL" id="CAK7896009.1"/>
    </source>
</evidence>
<comment type="function">
    <text evidence="2 10">This enzyme scavenges exogenous and endogenous cytidine and 2'-deoxycytidine for UMP synthesis.</text>
</comment>
<evidence type="ECO:0000256" key="3">
    <source>
        <dbReference type="ARBA" id="ARBA00006576"/>
    </source>
</evidence>
<comment type="cofactor">
    <cofactor evidence="1 10">
        <name>Zn(2+)</name>
        <dbReference type="ChEBI" id="CHEBI:29105"/>
    </cofactor>
</comment>
<evidence type="ECO:0000256" key="8">
    <source>
        <dbReference type="ARBA" id="ARBA00032005"/>
    </source>
</evidence>
<evidence type="ECO:0000256" key="10">
    <source>
        <dbReference type="RuleBase" id="RU364006"/>
    </source>
</evidence>
<dbReference type="PANTHER" id="PTHR11644:SF2">
    <property type="entry name" value="CYTIDINE DEAMINASE"/>
    <property type="match status" value="1"/>
</dbReference>
<dbReference type="InterPro" id="IPR016192">
    <property type="entry name" value="APOBEC/CMP_deaminase_Zn-bd"/>
</dbReference>
<feature type="domain" description="CMP/dCMP-type deaminase" evidence="11">
    <location>
        <begin position="13"/>
        <end position="140"/>
    </location>
</feature>
<evidence type="ECO:0000256" key="5">
    <source>
        <dbReference type="ARBA" id="ARBA00022723"/>
    </source>
</evidence>
<organism evidence="12 13">
    <name type="scientific">[Candida] anglica</name>
    <dbReference type="NCBI Taxonomy" id="148631"/>
    <lineage>
        <taxon>Eukaryota</taxon>
        <taxon>Fungi</taxon>
        <taxon>Dikarya</taxon>
        <taxon>Ascomycota</taxon>
        <taxon>Saccharomycotina</taxon>
        <taxon>Pichiomycetes</taxon>
        <taxon>Debaryomycetaceae</taxon>
        <taxon>Kurtzmaniella</taxon>
    </lineage>
</organism>
<keyword evidence="5 10" id="KW-0479">Metal-binding</keyword>
<keyword evidence="6 10" id="KW-0378">Hydrolase</keyword>
<dbReference type="EC" id="3.5.4.5" evidence="4 10"/>
<sequence length="144" mass="15743">MNQRLEIEEISEELLDSLKQKSLEARNLSYNIYSKFAVGCALLTESGDVFVGANVENASYPACICAERVAIVQALMKGHKKFRAIVVSSSGEDVVSPCGVCRQFIFEFGPDTSVYMLGNEGKKTIKYTISELLPLGFGPSHLGK</sequence>
<dbReference type="InterPro" id="IPR050202">
    <property type="entry name" value="Cyt/Deoxycyt_deaminase"/>
</dbReference>
<evidence type="ECO:0000256" key="4">
    <source>
        <dbReference type="ARBA" id="ARBA00012783"/>
    </source>
</evidence>
<dbReference type="PANTHER" id="PTHR11644">
    <property type="entry name" value="CYTIDINE DEAMINASE"/>
    <property type="match status" value="1"/>
</dbReference>
<evidence type="ECO:0000259" key="11">
    <source>
        <dbReference type="PROSITE" id="PS51747"/>
    </source>
</evidence>
<evidence type="ECO:0000256" key="7">
    <source>
        <dbReference type="ARBA" id="ARBA00022833"/>
    </source>
</evidence>
<dbReference type="InterPro" id="IPR016193">
    <property type="entry name" value="Cytidine_deaminase-like"/>
</dbReference>
<dbReference type="InterPro" id="IPR002125">
    <property type="entry name" value="CMP_dCMP_dom"/>
</dbReference>
<dbReference type="CDD" id="cd01283">
    <property type="entry name" value="cytidine_deaminase"/>
    <property type="match status" value="1"/>
</dbReference>
<evidence type="ECO:0000256" key="1">
    <source>
        <dbReference type="ARBA" id="ARBA00001947"/>
    </source>
</evidence>
<dbReference type="PROSITE" id="PS51747">
    <property type="entry name" value="CYT_DCMP_DEAMINASES_2"/>
    <property type="match status" value="1"/>
</dbReference>
<dbReference type="SUPFAM" id="SSF53927">
    <property type="entry name" value="Cytidine deaminase-like"/>
    <property type="match status" value="1"/>
</dbReference>
<dbReference type="InterPro" id="IPR006262">
    <property type="entry name" value="Cyt_deam_tetra"/>
</dbReference>
<name>A0ABP0E713_9ASCO</name>
<reference evidence="12 13" key="1">
    <citation type="submission" date="2024-01" db="EMBL/GenBank/DDBJ databases">
        <authorList>
            <consortium name="Genoscope - CEA"/>
            <person name="William W."/>
        </authorList>
    </citation>
    <scope>NUCLEOTIDE SEQUENCE [LARGE SCALE GENOMIC DNA]</scope>
    <source>
        <strain evidence="12 13">29B2s-10</strain>
    </source>
</reference>
<keyword evidence="13" id="KW-1185">Reference proteome</keyword>
<dbReference type="EMBL" id="OZ004254">
    <property type="protein sequence ID" value="CAK7896009.1"/>
    <property type="molecule type" value="Genomic_DNA"/>
</dbReference>
<dbReference type="NCBIfam" id="TIGR01354">
    <property type="entry name" value="cyt_deam_tetra"/>
    <property type="match status" value="1"/>
</dbReference>